<keyword evidence="1" id="KW-1133">Transmembrane helix</keyword>
<dbReference type="GeneID" id="4907502"/>
<evidence type="ECO:0000313" key="3">
    <source>
        <dbReference type="Proteomes" id="UP000000254"/>
    </source>
</evidence>
<sequence>MSKIIVFVLVIFLASLFSDIVASIDIISSNILNSQSITSTGIGFDAGRVVLSFLRSVIGINVENSSIVSIHSSTHTIPFSKLHRETDVRVVFVVNGSRYDAVVTMIDGRIRSYWLNGVFNESNLSLHDHLAIAYRFLKAFQKFTNNSYYGRFAEMVMKAMSEKKLLLTDNNFILNISHNPNNHVENTIIHFCLKMWGTKLPIATTLAVSSDGLVTRLFDTSMFYVATTKISISKDQAIQMALPYAEEYGREHGQKIVSINATLRFERDMGGVRGDCFAVYPVWQVWFTYDKIKNDIFAYSVTIWADTGEIYDKGPQGAYFPISEDTSNTNMLWSIIAFIMVASITIPATIMYRSKNRG</sequence>
<feature type="transmembrane region" description="Helical" evidence="1">
    <location>
        <begin position="331"/>
        <end position="352"/>
    </location>
</feature>
<dbReference type="eggNOG" id="arCOG09816">
    <property type="taxonomic scope" value="Archaea"/>
</dbReference>
<reference evidence="2 3" key="2">
    <citation type="journal article" date="2009" name="Stand. Genomic Sci.">
        <title>Complete genome sequence of Staphylothermus marinus Stetter and Fiala 1986 type strain F1.</title>
        <authorList>
            <person name="Anderson I.J."/>
            <person name="Sun H."/>
            <person name="Lapidus A."/>
            <person name="Copeland A."/>
            <person name="Glavina Del Rio T."/>
            <person name="Tice H."/>
            <person name="Dalin E."/>
            <person name="Lucas S."/>
            <person name="Barry K."/>
            <person name="Land M."/>
            <person name="Richardson P."/>
            <person name="Huber H."/>
            <person name="Kyrpides N.C."/>
        </authorList>
    </citation>
    <scope>NUCLEOTIDE SEQUENCE [LARGE SCALE GENOMIC DNA]</scope>
    <source>
        <strain evidence="3">ATCC 43588 / DSM 3639 / JCM 9404 / F1</strain>
    </source>
</reference>
<keyword evidence="1" id="KW-0472">Membrane</keyword>
<gene>
    <name evidence="2" type="ordered locus">Smar_0678</name>
</gene>
<name>A3DMC3_STAMF</name>
<keyword evidence="3" id="KW-1185">Reference proteome</keyword>
<keyword evidence="1" id="KW-0812">Transmembrane</keyword>
<reference evidence="3" key="1">
    <citation type="journal article" date="2009" name="BMC Genomics">
        <title>The complete genome sequence of Staphylothermus marinus reveals differences in sulfur metabolism among heterotrophic Crenarchaeota.</title>
        <authorList>
            <person name="Anderson I.J."/>
            <person name="Dharmarajan L."/>
            <person name="Rodriguez J."/>
            <person name="Hooper S."/>
            <person name="Porat I."/>
            <person name="Ulrich L.E."/>
            <person name="Elkins J.G."/>
            <person name="Mavromatis K."/>
            <person name="Sun H."/>
            <person name="Land M."/>
            <person name="Lapidus A."/>
            <person name="Lucas S."/>
            <person name="Barry K."/>
            <person name="Huber H."/>
            <person name="Zhulin I.B."/>
            <person name="Whitman W.B."/>
            <person name="Mukhopadhyay B."/>
            <person name="Woese C."/>
            <person name="Bristow J."/>
            <person name="Kyrpides N."/>
        </authorList>
    </citation>
    <scope>NUCLEOTIDE SEQUENCE [LARGE SCALE GENOMIC DNA]</scope>
    <source>
        <strain evidence="3">ATCC 43588 / DSM 3639 / JCM 9404 / F1</strain>
    </source>
</reference>
<dbReference type="KEGG" id="smr:Smar_0678"/>
<dbReference type="RefSeq" id="WP_011838974.1">
    <property type="nucleotide sequence ID" value="NC_009033.1"/>
</dbReference>
<organism evidence="2 3">
    <name type="scientific">Staphylothermus marinus (strain ATCC 43588 / DSM 3639 / JCM 9404 / F1)</name>
    <dbReference type="NCBI Taxonomy" id="399550"/>
    <lineage>
        <taxon>Archaea</taxon>
        <taxon>Thermoproteota</taxon>
        <taxon>Thermoprotei</taxon>
        <taxon>Desulfurococcales</taxon>
        <taxon>Desulfurococcaceae</taxon>
        <taxon>Staphylothermus</taxon>
    </lineage>
</organism>
<dbReference type="HOGENOM" id="CLU_772971_0_0_2"/>
<evidence type="ECO:0000256" key="1">
    <source>
        <dbReference type="SAM" id="Phobius"/>
    </source>
</evidence>
<dbReference type="EMBL" id="CP000575">
    <property type="protein sequence ID" value="ABN69783.1"/>
    <property type="molecule type" value="Genomic_DNA"/>
</dbReference>
<evidence type="ECO:0000313" key="2">
    <source>
        <dbReference type="EMBL" id="ABN69783.1"/>
    </source>
</evidence>
<protein>
    <submittedName>
        <fullName evidence="2">Uncharacterized protein</fullName>
    </submittedName>
</protein>
<dbReference type="AlphaFoldDB" id="A3DMC3"/>
<accession>A3DMC3</accession>
<proteinExistence type="predicted"/>
<dbReference type="Proteomes" id="UP000000254">
    <property type="component" value="Chromosome"/>
</dbReference>